<dbReference type="RefSeq" id="XP_022318912.1">
    <property type="nucleotide sequence ID" value="XM_022463204.1"/>
</dbReference>
<comment type="catalytic activity">
    <reaction evidence="18">
        <text>ATP + H2O = ADP + phosphate + H(+)</text>
        <dbReference type="Rhea" id="RHEA:13065"/>
        <dbReference type="ChEBI" id="CHEBI:15377"/>
        <dbReference type="ChEBI" id="CHEBI:15378"/>
        <dbReference type="ChEBI" id="CHEBI:30616"/>
        <dbReference type="ChEBI" id="CHEBI:43474"/>
        <dbReference type="ChEBI" id="CHEBI:456216"/>
    </reaction>
</comment>
<evidence type="ECO:0000256" key="17">
    <source>
        <dbReference type="ARBA" id="ARBA00048679"/>
    </source>
</evidence>
<keyword evidence="11" id="KW-0547">Nucleotide-binding</keyword>
<evidence type="ECO:0000256" key="21">
    <source>
        <dbReference type="ARBA" id="ARBA00068838"/>
    </source>
</evidence>
<keyword evidence="25" id="KW-1185">Reference proteome</keyword>
<comment type="catalytic activity">
    <reaction evidence="16">
        <text>L-threonyl-[protein] + ATP = O-phospho-L-threonyl-[protein] + ADP + H(+)</text>
        <dbReference type="Rhea" id="RHEA:46608"/>
        <dbReference type="Rhea" id="RHEA-COMP:11060"/>
        <dbReference type="Rhea" id="RHEA-COMP:11605"/>
        <dbReference type="ChEBI" id="CHEBI:15378"/>
        <dbReference type="ChEBI" id="CHEBI:30013"/>
        <dbReference type="ChEBI" id="CHEBI:30616"/>
        <dbReference type="ChEBI" id="CHEBI:61977"/>
        <dbReference type="ChEBI" id="CHEBI:456216"/>
        <dbReference type="EC" id="2.7.11.1"/>
    </reaction>
</comment>
<dbReference type="GeneID" id="111121773"/>
<evidence type="ECO:0000313" key="25">
    <source>
        <dbReference type="Proteomes" id="UP000694844"/>
    </source>
</evidence>
<dbReference type="SMART" id="SM00090">
    <property type="entry name" value="RIO"/>
    <property type="match status" value="1"/>
</dbReference>
<dbReference type="Proteomes" id="UP000694844">
    <property type="component" value="Chromosome 2"/>
</dbReference>
<evidence type="ECO:0000256" key="18">
    <source>
        <dbReference type="ARBA" id="ARBA00049360"/>
    </source>
</evidence>
<dbReference type="InterPro" id="IPR000687">
    <property type="entry name" value="RIO_kinase"/>
</dbReference>
<dbReference type="GO" id="GO:0004674">
    <property type="term" value="F:protein serine/threonine kinase activity"/>
    <property type="evidence" value="ECO:0007669"/>
    <property type="project" value="UniProtKB-KW"/>
</dbReference>
<dbReference type="AlphaFoldDB" id="A0A8B8CSU1"/>
<feature type="compositionally biased region" description="Acidic residues" evidence="23">
    <location>
        <begin position="486"/>
        <end position="505"/>
    </location>
</feature>
<dbReference type="SUPFAM" id="SSF56112">
    <property type="entry name" value="Protein kinase-like (PK-like)"/>
    <property type="match status" value="1"/>
</dbReference>
<evidence type="ECO:0000256" key="20">
    <source>
        <dbReference type="ARBA" id="ARBA00063876"/>
    </source>
</evidence>
<dbReference type="Gene3D" id="3.30.200.20">
    <property type="entry name" value="Phosphorylase Kinase, domain 1"/>
    <property type="match status" value="1"/>
</dbReference>
<evidence type="ECO:0000256" key="3">
    <source>
        <dbReference type="ARBA" id="ARBA00009196"/>
    </source>
</evidence>
<dbReference type="CDD" id="cd05147">
    <property type="entry name" value="RIO1_euk"/>
    <property type="match status" value="1"/>
</dbReference>
<sequence>MSSFEVVEGQFDDVDEDLKITRPGRQSSDDATHIRYGTNENIEDDEEDYEDEDDDDIYDWDGCTGNFTKKYNAATSNTSRPNANPPKQKQQKMTSYQPPEKTLSKFVDKINVEKYEGPVLPNAAASALVHAGRKMDSDRTKSRDKKDRATAEQVMDPRTRMILFKFLQRGLIAEINGCISTGKEANVYHATTQNQGDRAIKVYKTSILVFKDRDKYVTGEFRFRHGYCKHNPRKMVRTWAEKEMRNLSRMYQAGLPCPEPIFLKSHVLVMRFIGTDGWPAPLLKDCDISETKARELYLECIHIIRTMYHTCRLIHADLSEFNMLYHNGGVYVIDVSQSVEHDHPCALEFLRKDCTNITEFFKKKNVSVLTVKELFDFVTDATITEDNIDLYLEKAMTMASQRTTEDITEQQKVDEEVFKHSFIPRNLDEVIDFERDVILAKEGQTEGMLYHTLTGLQENLEGVRTQPALLAENEENGSNSVKQEREEEEEEEDSGSGSEEEEEETDGKGDNSKQSISRPKNETSEDRRVSDVGFVVLEIRQHHFDSNQRTCNMTVLSMVSNLREIFQQLFDTEAITETLKSNPSNKLELWEELKILSVTRMVCVVYASSMMSLLIRIQLNVIGGYIYLQNNNTSTQSNERTESVSGQPTVIPKPAQEKYLSEIKHFMDKGICQLGELIQSAVKKEISSISLKERLTFHNVESCLQHIRERLESSPEISSLSSPTLQLCPYMFPPENSTQTATKCAEDEIHERLMQETRDILESADFHTVLKTSLDRGFQKLLDFVADAYKTSLQSTEHNSSHNTEYLQGGIPMAKLIPIFNGSLYKLCSDPPNPLLQELLLLESAKTLAANVYEAFSQPPS</sequence>
<dbReference type="Pfam" id="PF04882">
    <property type="entry name" value="Peroxin-3"/>
    <property type="match status" value="1"/>
</dbReference>
<evidence type="ECO:0000256" key="12">
    <source>
        <dbReference type="ARBA" id="ARBA00022777"/>
    </source>
</evidence>
<evidence type="ECO:0000256" key="2">
    <source>
        <dbReference type="ARBA" id="ARBA00004496"/>
    </source>
</evidence>
<dbReference type="PANTHER" id="PTHR45723">
    <property type="entry name" value="SERINE/THREONINE-PROTEIN KINASE RIO1"/>
    <property type="match status" value="1"/>
</dbReference>
<evidence type="ECO:0000256" key="22">
    <source>
        <dbReference type="ARBA" id="ARBA00076008"/>
    </source>
</evidence>
<proteinExistence type="inferred from homology"/>
<accession>A0A8B8CSU1</accession>
<keyword evidence="14" id="KW-0067">ATP-binding</keyword>
<evidence type="ECO:0000256" key="15">
    <source>
        <dbReference type="ARBA" id="ARBA00022842"/>
    </source>
</evidence>
<dbReference type="InterPro" id="IPR051272">
    <property type="entry name" value="RIO-type_Ser/Thr_kinase"/>
</dbReference>
<comment type="subcellular location">
    <subcellularLocation>
        <location evidence="2">Cytoplasm</location>
    </subcellularLocation>
</comment>
<dbReference type="GO" id="GO:0005778">
    <property type="term" value="C:peroxisomal membrane"/>
    <property type="evidence" value="ECO:0007669"/>
    <property type="project" value="InterPro"/>
</dbReference>
<organism evidence="25 26">
    <name type="scientific">Crassostrea virginica</name>
    <name type="common">Eastern oyster</name>
    <dbReference type="NCBI Taxonomy" id="6565"/>
    <lineage>
        <taxon>Eukaryota</taxon>
        <taxon>Metazoa</taxon>
        <taxon>Spiralia</taxon>
        <taxon>Lophotrochozoa</taxon>
        <taxon>Mollusca</taxon>
        <taxon>Bivalvia</taxon>
        <taxon>Autobranchia</taxon>
        <taxon>Pteriomorphia</taxon>
        <taxon>Ostreida</taxon>
        <taxon>Ostreoidea</taxon>
        <taxon>Ostreidae</taxon>
        <taxon>Crassostrea</taxon>
    </lineage>
</organism>
<evidence type="ECO:0000256" key="8">
    <source>
        <dbReference type="ARBA" id="ARBA00022527"/>
    </source>
</evidence>
<keyword evidence="15" id="KW-0460">Magnesium</keyword>
<feature type="region of interest" description="Disordered" evidence="23">
    <location>
        <begin position="1"/>
        <end position="56"/>
    </location>
</feature>
<comment type="subunit">
    <text evidence="20">Associates with the precursor of the 40S ribosome subunit. Interacts (via its N-terminus) with PRMT5 (via its N-terminus). Interacts with WDR77. Found in a PRMT5 complex composed of PRMT5, WDR77 and RIOK1. Interacts (via its C-terminus) with NCL; this interaction targets NCL for PRTM5 methylation.</text>
</comment>
<dbReference type="GO" id="GO:0046872">
    <property type="term" value="F:metal ion binding"/>
    <property type="evidence" value="ECO:0007669"/>
    <property type="project" value="UniProtKB-KW"/>
</dbReference>
<evidence type="ECO:0000256" key="1">
    <source>
        <dbReference type="ARBA" id="ARBA00001946"/>
    </source>
</evidence>
<keyword evidence="7" id="KW-0690">Ribosome biogenesis</keyword>
<reference evidence="26" key="1">
    <citation type="submission" date="2025-08" db="UniProtKB">
        <authorList>
            <consortium name="RefSeq"/>
        </authorList>
    </citation>
    <scope>IDENTIFICATION</scope>
    <source>
        <tissue evidence="26">Whole sample</tissue>
    </source>
</reference>
<dbReference type="GO" id="GO:0016787">
    <property type="term" value="F:hydrolase activity"/>
    <property type="evidence" value="ECO:0007669"/>
    <property type="project" value="UniProtKB-KW"/>
</dbReference>
<feature type="region of interest" description="Disordered" evidence="23">
    <location>
        <begin position="71"/>
        <end position="101"/>
    </location>
</feature>
<feature type="compositionally biased region" description="Basic and acidic residues" evidence="23">
    <location>
        <begin position="133"/>
        <end position="152"/>
    </location>
</feature>
<dbReference type="FunFam" id="3.30.200.20:FF:000148">
    <property type="entry name" value="Serine/threonine-protein kinase RIO1"/>
    <property type="match status" value="1"/>
</dbReference>
<dbReference type="EC" id="2.7.11.1" evidence="4"/>
<keyword evidence="10" id="KW-0479">Metal-binding</keyword>
<comment type="function">
    <text evidence="19">Involved in the final steps of cytoplasmic maturation of the 40S ribosomal subunit. Involved in processing of 18S-E pre-rRNA to the mature 18S rRNA. Required for the recycling of NOB1 and PNO1 from the late 40S precursor. The association with the very late 40S subunit intermediate may involve a translation-like checkpoint point cycle preceeding the binding to the 60S ribosomal subunit. Despite the protein kinase domain is proposed to act predominantly as an ATPase. The catalytic activity regulates its dynamic association with the 40S subunit. In addition to its role in ribosomal biogenesis acts as an adapter protein by recruiting NCL/nucleolin the to PRMT5 complex for its symmetrical methylation.</text>
</comment>
<dbReference type="Pfam" id="PF01163">
    <property type="entry name" value="RIO1"/>
    <property type="match status" value="1"/>
</dbReference>
<feature type="region of interest" description="Disordered" evidence="23">
    <location>
        <begin position="469"/>
        <end position="527"/>
    </location>
</feature>
<comment type="similarity">
    <text evidence="3">Belongs to the protein kinase superfamily. RIO-type Ser/Thr kinase family.</text>
</comment>
<evidence type="ECO:0000256" key="14">
    <source>
        <dbReference type="ARBA" id="ARBA00022840"/>
    </source>
</evidence>
<dbReference type="GO" id="GO:0042254">
    <property type="term" value="P:ribosome biogenesis"/>
    <property type="evidence" value="ECO:0007669"/>
    <property type="project" value="UniProtKB-KW"/>
</dbReference>
<keyword evidence="8" id="KW-0723">Serine/threonine-protein kinase</keyword>
<evidence type="ECO:0000256" key="10">
    <source>
        <dbReference type="ARBA" id="ARBA00022723"/>
    </source>
</evidence>
<keyword evidence="12" id="KW-0418">Kinase</keyword>
<dbReference type="InterPro" id="IPR006966">
    <property type="entry name" value="Peroxin-3"/>
</dbReference>
<evidence type="ECO:0000256" key="7">
    <source>
        <dbReference type="ARBA" id="ARBA00022517"/>
    </source>
</evidence>
<dbReference type="FunFam" id="1.10.510.10:FF:000232">
    <property type="entry name" value="Serine/threonine-protein kinase RIO1"/>
    <property type="match status" value="1"/>
</dbReference>
<feature type="region of interest" description="Disordered" evidence="23">
    <location>
        <begin position="130"/>
        <end position="152"/>
    </location>
</feature>
<name>A0A8B8CSU1_CRAVI</name>
<dbReference type="InterPro" id="IPR018935">
    <property type="entry name" value="RIO_kinase_CS"/>
</dbReference>
<dbReference type="InterPro" id="IPR018934">
    <property type="entry name" value="RIO_dom"/>
</dbReference>
<evidence type="ECO:0000256" key="5">
    <source>
        <dbReference type="ARBA" id="ARBA00016038"/>
    </source>
</evidence>
<evidence type="ECO:0000256" key="4">
    <source>
        <dbReference type="ARBA" id="ARBA00012513"/>
    </source>
</evidence>
<comment type="catalytic activity">
    <reaction evidence="17">
        <text>L-seryl-[protein] + ATP = O-phospho-L-seryl-[protein] + ADP + H(+)</text>
        <dbReference type="Rhea" id="RHEA:17989"/>
        <dbReference type="Rhea" id="RHEA-COMP:9863"/>
        <dbReference type="Rhea" id="RHEA-COMP:11604"/>
        <dbReference type="ChEBI" id="CHEBI:15378"/>
        <dbReference type="ChEBI" id="CHEBI:29999"/>
        <dbReference type="ChEBI" id="CHEBI:30616"/>
        <dbReference type="ChEBI" id="CHEBI:83421"/>
        <dbReference type="ChEBI" id="CHEBI:456216"/>
        <dbReference type="EC" id="2.7.11.1"/>
    </reaction>
</comment>
<dbReference type="GO" id="GO:0007031">
    <property type="term" value="P:peroxisome organization"/>
    <property type="evidence" value="ECO:0007669"/>
    <property type="project" value="InterPro"/>
</dbReference>
<dbReference type="PROSITE" id="PS01245">
    <property type="entry name" value="RIO1"/>
    <property type="match status" value="1"/>
</dbReference>
<protein>
    <recommendedName>
        <fullName evidence="5">Serine/threonine-protein kinase RIO1</fullName>
        <ecNumber evidence="4">2.7.11.1</ecNumber>
    </recommendedName>
    <alternativeName>
        <fullName evidence="22">RIO kinase 1</fullName>
    </alternativeName>
    <alternativeName>
        <fullName evidence="21">Serine/threonine-protein kinase rio1</fullName>
    </alternativeName>
</protein>
<dbReference type="Gene3D" id="1.10.510.10">
    <property type="entry name" value="Transferase(Phosphotransferase) domain 1"/>
    <property type="match status" value="1"/>
</dbReference>
<evidence type="ECO:0000256" key="16">
    <source>
        <dbReference type="ARBA" id="ARBA00047899"/>
    </source>
</evidence>
<keyword evidence="13" id="KW-0378">Hydrolase</keyword>
<dbReference type="OrthoDB" id="205248at2759"/>
<comment type="cofactor">
    <cofactor evidence="1">
        <name>Mg(2+)</name>
        <dbReference type="ChEBI" id="CHEBI:18420"/>
    </cofactor>
</comment>
<dbReference type="GO" id="GO:0005524">
    <property type="term" value="F:ATP binding"/>
    <property type="evidence" value="ECO:0007669"/>
    <property type="project" value="UniProtKB-KW"/>
</dbReference>
<evidence type="ECO:0000256" key="6">
    <source>
        <dbReference type="ARBA" id="ARBA00022490"/>
    </source>
</evidence>
<dbReference type="KEGG" id="cvn:111121773"/>
<feature type="compositionally biased region" description="Acidic residues" evidence="23">
    <location>
        <begin position="41"/>
        <end position="56"/>
    </location>
</feature>
<feature type="compositionally biased region" description="Polar residues" evidence="23">
    <location>
        <begin position="71"/>
        <end position="97"/>
    </location>
</feature>
<evidence type="ECO:0000256" key="9">
    <source>
        <dbReference type="ARBA" id="ARBA00022679"/>
    </source>
</evidence>
<feature type="domain" description="RIO kinase" evidence="24">
    <location>
        <begin position="144"/>
        <end position="380"/>
    </location>
</feature>
<evidence type="ECO:0000256" key="11">
    <source>
        <dbReference type="ARBA" id="ARBA00022741"/>
    </source>
</evidence>
<keyword evidence="6" id="KW-0963">Cytoplasm</keyword>
<keyword evidence="9" id="KW-0808">Transferase</keyword>
<evidence type="ECO:0000259" key="24">
    <source>
        <dbReference type="SMART" id="SM00090"/>
    </source>
</evidence>
<evidence type="ECO:0000256" key="19">
    <source>
        <dbReference type="ARBA" id="ARBA00057025"/>
    </source>
</evidence>
<dbReference type="InterPro" id="IPR011009">
    <property type="entry name" value="Kinase-like_dom_sf"/>
</dbReference>
<evidence type="ECO:0000256" key="13">
    <source>
        <dbReference type="ARBA" id="ARBA00022801"/>
    </source>
</evidence>
<evidence type="ECO:0000313" key="26">
    <source>
        <dbReference type="RefSeq" id="XP_022318912.1"/>
    </source>
</evidence>
<evidence type="ECO:0000256" key="23">
    <source>
        <dbReference type="SAM" id="MobiDB-lite"/>
    </source>
</evidence>
<gene>
    <name evidence="26" type="primary">LOC111121773</name>
</gene>